<dbReference type="Pfam" id="PF16233">
    <property type="entry name" value="DUF4893"/>
    <property type="match status" value="1"/>
</dbReference>
<dbReference type="Proteomes" id="UP000029858">
    <property type="component" value="Unassembled WGS sequence"/>
</dbReference>
<evidence type="ECO:0000313" key="2">
    <source>
        <dbReference type="EMBL" id="KGJ22815.1"/>
    </source>
</evidence>
<sequence>MTRLALAAVLSLLPLTAKAADPLADGTRIRPEDAARLEALDRATGAALRQALGQGTAAQAADAADTLRGTPLAATPEALVGDWSCRMTKIGGLQASVSYPPFRCAITRDGTTLRFEKLTGSQRTTGTLHHDGGVWVYLGSTFVAGEAPRPYADFPDDMDTQGTETLPDVGLLEPIDADRARILFPLPYRESVLNVLTLTR</sequence>
<evidence type="ECO:0000256" key="1">
    <source>
        <dbReference type="SAM" id="SignalP"/>
    </source>
</evidence>
<protein>
    <recommendedName>
        <fullName evidence="4">DUF4893 domain-containing protein</fullName>
    </recommendedName>
</protein>
<dbReference type="AlphaFoldDB" id="A0A099GJ04"/>
<comment type="caution">
    <text evidence="2">The sequence shown here is derived from an EMBL/GenBank/DDBJ whole genome shotgun (WGS) entry which is preliminary data.</text>
</comment>
<name>A0A099GJ04_9RHOB</name>
<dbReference type="InterPro" id="IPR032609">
    <property type="entry name" value="DUF4893"/>
</dbReference>
<evidence type="ECO:0008006" key="4">
    <source>
        <dbReference type="Google" id="ProtNLM"/>
    </source>
</evidence>
<proteinExistence type="predicted"/>
<feature type="chain" id="PRO_5001946142" description="DUF4893 domain-containing protein" evidence="1">
    <location>
        <begin position="20"/>
        <end position="200"/>
    </location>
</feature>
<dbReference type="RefSeq" id="WP_036708128.1">
    <property type="nucleotide sequence ID" value="NZ_JRKQ01000019.1"/>
</dbReference>
<feature type="signal peptide" evidence="1">
    <location>
        <begin position="1"/>
        <end position="19"/>
    </location>
</feature>
<dbReference type="EMBL" id="JRKQ01000019">
    <property type="protein sequence ID" value="KGJ22815.1"/>
    <property type="molecule type" value="Genomic_DNA"/>
</dbReference>
<reference evidence="2 3" key="2">
    <citation type="submission" date="2014-10" db="EMBL/GenBank/DDBJ databases">
        <title>Paracoccus sanguinis sp. nov., isolated from clinical specimens of New York State patients.</title>
        <authorList>
            <person name="Mingle L.A."/>
            <person name="Cole J.A."/>
            <person name="Lapierre P."/>
            <person name="Musser K.A."/>
        </authorList>
    </citation>
    <scope>NUCLEOTIDE SEQUENCE [LARGE SCALE GENOMIC DNA]</scope>
    <source>
        <strain evidence="2 3">5503</strain>
    </source>
</reference>
<organism evidence="2 3">
    <name type="scientific">Paracoccus sanguinis</name>
    <dbReference type="NCBI Taxonomy" id="1545044"/>
    <lineage>
        <taxon>Bacteria</taxon>
        <taxon>Pseudomonadati</taxon>
        <taxon>Pseudomonadota</taxon>
        <taxon>Alphaproteobacteria</taxon>
        <taxon>Rhodobacterales</taxon>
        <taxon>Paracoccaceae</taxon>
        <taxon>Paracoccus</taxon>
    </lineage>
</organism>
<reference evidence="2 3" key="1">
    <citation type="submission" date="2014-09" db="EMBL/GenBank/DDBJ databases">
        <authorList>
            <person name="McGinnis J.M."/>
            <person name="Wolfgang W.J."/>
        </authorList>
    </citation>
    <scope>NUCLEOTIDE SEQUENCE [LARGE SCALE GENOMIC DNA]</scope>
    <source>
        <strain evidence="2 3">5503</strain>
    </source>
</reference>
<accession>A0A099GJ04</accession>
<gene>
    <name evidence="2" type="ORF">IX56_05950</name>
</gene>
<keyword evidence="1" id="KW-0732">Signal</keyword>
<evidence type="ECO:0000313" key="3">
    <source>
        <dbReference type="Proteomes" id="UP000029858"/>
    </source>
</evidence>